<dbReference type="PANTHER" id="PTHR23169:SF25">
    <property type="entry name" value="MICROTUBULE-ACTIN CROSS-LINKING FACTOR 1, ISOFORMS 1_2_3_4_5"/>
    <property type="match status" value="1"/>
</dbReference>
<proteinExistence type="predicted"/>
<dbReference type="Gene3D" id="3.90.1290.10">
    <property type="entry name" value="Plakin repeat"/>
    <property type="match status" value="1"/>
</dbReference>
<dbReference type="GO" id="GO:0015629">
    <property type="term" value="C:actin cytoskeleton"/>
    <property type="evidence" value="ECO:0007669"/>
    <property type="project" value="TreeGrafter"/>
</dbReference>
<dbReference type="GO" id="GO:0045104">
    <property type="term" value="P:intermediate filament cytoskeleton organization"/>
    <property type="evidence" value="ECO:0007669"/>
    <property type="project" value="InterPro"/>
</dbReference>
<evidence type="ECO:0000313" key="2">
    <source>
        <dbReference type="EMBL" id="GLD75005.1"/>
    </source>
</evidence>
<comment type="caution">
    <text evidence="2">The sequence shown here is derived from an EMBL/GenBank/DDBJ whole genome shotgun (WGS) entry which is preliminary data.</text>
</comment>
<evidence type="ECO:0000313" key="3">
    <source>
        <dbReference type="Proteomes" id="UP001279410"/>
    </source>
</evidence>
<keyword evidence="3" id="KW-1185">Reference proteome</keyword>
<dbReference type="AlphaFoldDB" id="A0AAD3NNE3"/>
<protein>
    <submittedName>
        <fullName evidence="2">Microtubule-actin cross-linking factor 1-like protein</fullName>
    </submittedName>
</protein>
<name>A0AAD3NNE3_LATJO</name>
<dbReference type="GO" id="GO:0042060">
    <property type="term" value="P:wound healing"/>
    <property type="evidence" value="ECO:0007669"/>
    <property type="project" value="TreeGrafter"/>
</dbReference>
<dbReference type="GO" id="GO:0016020">
    <property type="term" value="C:membrane"/>
    <property type="evidence" value="ECO:0007669"/>
    <property type="project" value="TreeGrafter"/>
</dbReference>
<feature type="compositionally biased region" description="Basic and acidic residues" evidence="1">
    <location>
        <begin position="224"/>
        <end position="244"/>
    </location>
</feature>
<dbReference type="GO" id="GO:0045296">
    <property type="term" value="F:cadherin binding"/>
    <property type="evidence" value="ECO:0007669"/>
    <property type="project" value="TreeGrafter"/>
</dbReference>
<feature type="compositionally biased region" description="Low complexity" evidence="1">
    <location>
        <begin position="181"/>
        <end position="193"/>
    </location>
</feature>
<feature type="region of interest" description="Disordered" evidence="1">
    <location>
        <begin position="171"/>
        <end position="244"/>
    </location>
</feature>
<dbReference type="GO" id="GO:0005198">
    <property type="term" value="F:structural molecule activity"/>
    <property type="evidence" value="ECO:0007669"/>
    <property type="project" value="TreeGrafter"/>
</dbReference>
<dbReference type="EMBL" id="BRZM01002645">
    <property type="protein sequence ID" value="GLD75005.1"/>
    <property type="molecule type" value="Genomic_DNA"/>
</dbReference>
<sequence>MIECRSTVASLVGRAKTVVQLHAAQKHSGSHHAHQSHLRLQTNRDHNKPGRSACWKDNSQRPKWKVVSPTGGRAMVPRQCVHRPPPNQEAIIVTEQLYQKVSLASAPCEHEGVVSCFLLKDIRTVSGWNLDRRELSVHQPEGKRPGKEGSASAQQYCQDLLRNMESVCRRRQEAVSAPAGSTRRSLSWSSTRKSQSDDRDRKPDLEALGSALQRAQRRSLCSDQVDRRGGGETGKHTQPGRSDRDYELQLMTYRAWQVDTQVTCQEEDALLLWRHHSGGHQRTARNRRMKWLKPPGAHTGLPAIKTGQQSCPQRRRAQVEAQLGELDPPTARCVTAPTQQLQQLGNNLLRGGKKRTRNCHRWSGDLGTGETFRCSKRPRGLIDQDCMSSWAQLIMVGSSSLFPLTLIAGTRCEKADLWGKEAAQAGLVGPNTAARLLEAQVASGIIDLRRDKKVSVTLAANLGLVVKTKEKNWWH</sequence>
<organism evidence="2 3">
    <name type="scientific">Lates japonicus</name>
    <name type="common">Japanese lates</name>
    <dbReference type="NCBI Taxonomy" id="270547"/>
    <lineage>
        <taxon>Eukaryota</taxon>
        <taxon>Metazoa</taxon>
        <taxon>Chordata</taxon>
        <taxon>Craniata</taxon>
        <taxon>Vertebrata</taxon>
        <taxon>Euteleostomi</taxon>
        <taxon>Actinopterygii</taxon>
        <taxon>Neopterygii</taxon>
        <taxon>Teleostei</taxon>
        <taxon>Neoteleostei</taxon>
        <taxon>Acanthomorphata</taxon>
        <taxon>Carangaria</taxon>
        <taxon>Carangaria incertae sedis</taxon>
        <taxon>Centropomidae</taxon>
        <taxon>Lates</taxon>
    </lineage>
</organism>
<dbReference type="InterPro" id="IPR043197">
    <property type="entry name" value="Plakin"/>
</dbReference>
<gene>
    <name evidence="2" type="ORF">AKAME5_002633800</name>
</gene>
<evidence type="ECO:0000256" key="1">
    <source>
        <dbReference type="SAM" id="MobiDB-lite"/>
    </source>
</evidence>
<accession>A0AAD3NNE3</accession>
<dbReference type="Gene3D" id="1.20.58.1060">
    <property type="match status" value="1"/>
</dbReference>
<feature type="compositionally biased region" description="Basic and acidic residues" evidence="1">
    <location>
        <begin position="194"/>
        <end position="205"/>
    </location>
</feature>
<dbReference type="GO" id="GO:0032886">
    <property type="term" value="P:regulation of microtubule-based process"/>
    <property type="evidence" value="ECO:0007669"/>
    <property type="project" value="TreeGrafter"/>
</dbReference>
<feature type="compositionally biased region" description="Basic residues" evidence="1">
    <location>
        <begin position="24"/>
        <end position="37"/>
    </location>
</feature>
<dbReference type="PANTHER" id="PTHR23169">
    <property type="entry name" value="ENVOPLAKIN"/>
    <property type="match status" value="1"/>
</dbReference>
<dbReference type="GO" id="GO:0005882">
    <property type="term" value="C:intermediate filament"/>
    <property type="evidence" value="ECO:0007669"/>
    <property type="project" value="TreeGrafter"/>
</dbReference>
<dbReference type="GO" id="GO:0051893">
    <property type="term" value="P:regulation of focal adhesion assembly"/>
    <property type="evidence" value="ECO:0007669"/>
    <property type="project" value="TreeGrafter"/>
</dbReference>
<feature type="region of interest" description="Disordered" evidence="1">
    <location>
        <begin position="22"/>
        <end position="70"/>
    </location>
</feature>
<dbReference type="GO" id="GO:0005874">
    <property type="term" value="C:microtubule"/>
    <property type="evidence" value="ECO:0007669"/>
    <property type="project" value="TreeGrafter"/>
</dbReference>
<dbReference type="Gene3D" id="2.30.30.40">
    <property type="entry name" value="SH3 Domains"/>
    <property type="match status" value="1"/>
</dbReference>
<reference evidence="2" key="1">
    <citation type="submission" date="2022-08" db="EMBL/GenBank/DDBJ databases">
        <title>Genome sequencing of akame (Lates japonicus).</title>
        <authorList>
            <person name="Hashiguchi Y."/>
            <person name="Takahashi H."/>
        </authorList>
    </citation>
    <scope>NUCLEOTIDE SEQUENCE</scope>
    <source>
        <strain evidence="2">Kochi</strain>
    </source>
</reference>
<dbReference type="InterPro" id="IPR035915">
    <property type="entry name" value="Plakin_repeat_sf"/>
</dbReference>
<dbReference type="Proteomes" id="UP001279410">
    <property type="component" value="Unassembled WGS sequence"/>
</dbReference>
<dbReference type="GO" id="GO:0005737">
    <property type="term" value="C:cytoplasm"/>
    <property type="evidence" value="ECO:0007669"/>
    <property type="project" value="TreeGrafter"/>
</dbReference>
<dbReference type="SUPFAM" id="SSF75399">
    <property type="entry name" value="Plakin repeat"/>
    <property type="match status" value="1"/>
</dbReference>